<evidence type="ECO:0000313" key="1">
    <source>
        <dbReference type="EMBL" id="ORZ32363.1"/>
    </source>
</evidence>
<protein>
    <recommendedName>
        <fullName evidence="3">CCHC-type domain-containing protein</fullName>
    </recommendedName>
</protein>
<accession>A0A1Y2HF89</accession>
<name>A0A1Y2HF89_9FUNG</name>
<organism evidence="1 2">
    <name type="scientific">Catenaria anguillulae PL171</name>
    <dbReference type="NCBI Taxonomy" id="765915"/>
    <lineage>
        <taxon>Eukaryota</taxon>
        <taxon>Fungi</taxon>
        <taxon>Fungi incertae sedis</taxon>
        <taxon>Blastocladiomycota</taxon>
        <taxon>Blastocladiomycetes</taxon>
        <taxon>Blastocladiales</taxon>
        <taxon>Catenariaceae</taxon>
        <taxon>Catenaria</taxon>
    </lineage>
</organism>
<keyword evidence="2" id="KW-1185">Reference proteome</keyword>
<evidence type="ECO:0008006" key="3">
    <source>
        <dbReference type="Google" id="ProtNLM"/>
    </source>
</evidence>
<gene>
    <name evidence="1" type="ORF">BCR44DRAFT_1440343</name>
</gene>
<dbReference type="STRING" id="765915.A0A1Y2HF89"/>
<comment type="caution">
    <text evidence="1">The sequence shown here is derived from an EMBL/GenBank/DDBJ whole genome shotgun (WGS) entry which is preliminary data.</text>
</comment>
<reference evidence="1 2" key="1">
    <citation type="submission" date="2016-07" db="EMBL/GenBank/DDBJ databases">
        <title>Pervasive Adenine N6-methylation of Active Genes in Fungi.</title>
        <authorList>
            <consortium name="DOE Joint Genome Institute"/>
            <person name="Mondo S.J."/>
            <person name="Dannebaum R.O."/>
            <person name="Kuo R.C."/>
            <person name="Labutti K."/>
            <person name="Haridas S."/>
            <person name="Kuo A."/>
            <person name="Salamov A."/>
            <person name="Ahrendt S.R."/>
            <person name="Lipzen A."/>
            <person name="Sullivan W."/>
            <person name="Andreopoulos W.B."/>
            <person name="Clum A."/>
            <person name="Lindquist E."/>
            <person name="Daum C."/>
            <person name="Ramamoorthy G.K."/>
            <person name="Gryganskyi A."/>
            <person name="Culley D."/>
            <person name="Magnuson J.K."/>
            <person name="James T.Y."/>
            <person name="O'Malley M.A."/>
            <person name="Stajich J.E."/>
            <person name="Spatafora J.W."/>
            <person name="Visel A."/>
            <person name="Grigoriev I.V."/>
        </authorList>
    </citation>
    <scope>NUCLEOTIDE SEQUENCE [LARGE SCALE GENOMIC DNA]</scope>
    <source>
        <strain evidence="1 2">PL171</strain>
    </source>
</reference>
<dbReference type="AlphaFoldDB" id="A0A1Y2HF89"/>
<dbReference type="EMBL" id="MCFL01000047">
    <property type="protein sequence ID" value="ORZ32363.1"/>
    <property type="molecule type" value="Genomic_DNA"/>
</dbReference>
<dbReference type="Proteomes" id="UP000193411">
    <property type="component" value="Unassembled WGS sequence"/>
</dbReference>
<evidence type="ECO:0000313" key="2">
    <source>
        <dbReference type="Proteomes" id="UP000193411"/>
    </source>
</evidence>
<sequence length="360" mass="39284">MTDLMIVDAQASAITGWVGPVPFSVDPQATVARLKPYYNVDALLGHRTVAGIKFLQVSYKSQDDLASAINKPSTFFRGQYIHAMTDVKEWFNQRADQAKNVQILCAYNTIRQLPGLLAKGHALLSKEDADAAVGLGEYALNGHDLRFFPGTAKLCFSCGSLDHLRNACPTRPPVKTLPPSFSFPAPAPASAGGVSYADAAKQALNKVDSVERDLHAEVAYLAGQVNDMKEQLAKFCARQDELLAALKLVQDKVAKQVEELDTRQESLASTVKGLLASLKTLTTELDAESEMVAELKAHKARMSERYMRVNRDLAIVEADLAVVLDELWQSKDFAAALTAAQELSWAHKAKKKSVLSPEDI</sequence>
<proteinExistence type="predicted"/>